<reference evidence="2 3" key="1">
    <citation type="submission" date="2017-07" db="EMBL/GenBank/DDBJ databases">
        <title>First draft Genome Sequence of Nocardia cerradoensis isolated from human infection.</title>
        <authorList>
            <person name="Carrasco G."/>
        </authorList>
    </citation>
    <scope>NUCLEOTIDE SEQUENCE [LARGE SCALE GENOMIC DNA]</scope>
    <source>
        <strain evidence="2 3">CNM20130759</strain>
    </source>
</reference>
<evidence type="ECO:0000313" key="3">
    <source>
        <dbReference type="Proteomes" id="UP000215506"/>
    </source>
</evidence>
<sequence>MAVIDGRAPSRGRNRFSAEVLRFVKGGATALGEFYVTAWETFRCMFQRPVQWREFIHQAWFICRISIAPSILMAIPFCAMIIFEINLILDQIGGIDLSGSGAGVGVIREMGPMTTVLVVAGAGATAICADLGSRKIREELDAIEVLGIDPIARLVVPRVAAAAVVAVFLNGVVTAVGITGGYVVSVYVQGATPGQFVNSLSLLTGLGDFVVGEIKAGVFGLLAGLVGCHLGMRAKGGSKGVGEAVNQTVVVSFVLLFLTNSIITTISLQA</sequence>
<organism evidence="2 3">
    <name type="scientific">Nocardia cerradoensis</name>
    <dbReference type="NCBI Taxonomy" id="85688"/>
    <lineage>
        <taxon>Bacteria</taxon>
        <taxon>Bacillati</taxon>
        <taxon>Actinomycetota</taxon>
        <taxon>Actinomycetes</taxon>
        <taxon>Mycobacteriales</taxon>
        <taxon>Nocardiaceae</taxon>
        <taxon>Nocardia</taxon>
    </lineage>
</organism>
<feature type="transmembrane region" description="Helical" evidence="1">
    <location>
        <begin position="59"/>
        <end position="83"/>
    </location>
</feature>
<dbReference type="GO" id="GO:0043190">
    <property type="term" value="C:ATP-binding cassette (ABC) transporter complex"/>
    <property type="evidence" value="ECO:0007669"/>
    <property type="project" value="InterPro"/>
</dbReference>
<dbReference type="AlphaFoldDB" id="A0A231GXD5"/>
<comment type="caution">
    <text evidence="2">The sequence shown here is derived from an EMBL/GenBank/DDBJ whole genome shotgun (WGS) entry which is preliminary data.</text>
</comment>
<feature type="transmembrane region" description="Helical" evidence="1">
    <location>
        <begin position="244"/>
        <end position="268"/>
    </location>
</feature>
<dbReference type="Proteomes" id="UP000215506">
    <property type="component" value="Unassembled WGS sequence"/>
</dbReference>
<feature type="transmembrane region" description="Helical" evidence="1">
    <location>
        <begin position="209"/>
        <end position="232"/>
    </location>
</feature>
<dbReference type="PANTHER" id="PTHR30188">
    <property type="entry name" value="ABC TRANSPORTER PERMEASE PROTEIN-RELATED"/>
    <property type="match status" value="1"/>
</dbReference>
<evidence type="ECO:0000256" key="1">
    <source>
        <dbReference type="SAM" id="Phobius"/>
    </source>
</evidence>
<dbReference type="EMBL" id="NGAF01000021">
    <property type="protein sequence ID" value="OXR41266.1"/>
    <property type="molecule type" value="Genomic_DNA"/>
</dbReference>
<name>A0A231GXD5_9NOCA</name>
<protein>
    <submittedName>
        <fullName evidence="2">Putative phospholipid ABC transporter permease protein MlaE</fullName>
    </submittedName>
</protein>
<feature type="transmembrane region" description="Helical" evidence="1">
    <location>
        <begin position="159"/>
        <end position="189"/>
    </location>
</feature>
<dbReference type="InterPro" id="IPR030802">
    <property type="entry name" value="Permease_MalE"/>
</dbReference>
<dbReference type="GO" id="GO:0005548">
    <property type="term" value="F:phospholipid transporter activity"/>
    <property type="evidence" value="ECO:0007669"/>
    <property type="project" value="TreeGrafter"/>
</dbReference>
<accession>A0A231GXD5</accession>
<keyword evidence="1" id="KW-0812">Transmembrane</keyword>
<keyword evidence="1" id="KW-0472">Membrane</keyword>
<keyword evidence="1" id="KW-1133">Transmembrane helix</keyword>
<gene>
    <name evidence="2" type="primary">mlaE_23</name>
    <name evidence="2" type="ORF">B7C42_06664</name>
</gene>
<keyword evidence="3" id="KW-1185">Reference proteome</keyword>
<evidence type="ECO:0000313" key="2">
    <source>
        <dbReference type="EMBL" id="OXR41266.1"/>
    </source>
</evidence>
<dbReference type="Pfam" id="PF02405">
    <property type="entry name" value="MlaE"/>
    <property type="match status" value="1"/>
</dbReference>
<proteinExistence type="predicted"/>
<dbReference type="PANTHER" id="PTHR30188:SF4">
    <property type="entry name" value="PROTEIN TRIGALACTOSYLDIACYLGLYCEROL 1, CHLOROPLASTIC"/>
    <property type="match status" value="1"/>
</dbReference>